<evidence type="ECO:0000313" key="8">
    <source>
        <dbReference type="EMBL" id="KAA5838356.1"/>
    </source>
</evidence>
<dbReference type="Proteomes" id="UP000323946">
    <property type="component" value="Unassembled WGS sequence"/>
</dbReference>
<dbReference type="GO" id="GO:0006629">
    <property type="term" value="P:lipid metabolic process"/>
    <property type="evidence" value="ECO:0007669"/>
    <property type="project" value="InterPro"/>
</dbReference>
<sequence>MIAGPGSGTSRRAWSRTRSRSPGRSGSTGSEPVASSRHSVRSRGRGGILCGMSGKAVRAAAVLALALSVAMVPGTAAAAPHCQSITEASNPDWMAGLPDDASLAQLSIPGTHQTLSLHGGELTQTQENHGDSAETLAVQLQSGIRAIDIRVRRYDDRFTLHHGPFYQNANFSDVLQKAGDFLAAHPGETVLLRLKAECTGETGSCTDENSQLDETQIFDWYRDNDPNGKYLLDPAGGAVPTLGEARGKIVLAVLQGARGGLHEGRGVGQLTNDTWGERVQDAYTVPTLFDIDDKWAKVRDHLDKTVSADPGDLFLNFTSGSSPAAFPNAVACGAAGFRGVNDYALEHLTTNDLPRTGVIMMDFPGADLVNTIIAANG</sequence>
<feature type="region of interest" description="Disordered" evidence="6">
    <location>
        <begin position="1"/>
        <end position="46"/>
    </location>
</feature>
<protein>
    <recommendedName>
        <fullName evidence="3">1-phosphatidylinositol phosphodiesterase</fullName>
        <ecNumber evidence="2">4.6.1.13</ecNumber>
    </recommendedName>
    <alternativeName>
        <fullName evidence="4">Phosphatidylinositol diacylglycerol-lyase</fullName>
    </alternativeName>
    <alternativeName>
        <fullName evidence="5">Phosphatidylinositol-specific phospholipase C</fullName>
    </alternativeName>
</protein>
<evidence type="ECO:0000256" key="5">
    <source>
        <dbReference type="ARBA" id="ARBA00030782"/>
    </source>
</evidence>
<proteinExistence type="predicted"/>
<dbReference type="PANTHER" id="PTHR13593">
    <property type="match status" value="1"/>
</dbReference>
<dbReference type="InterPro" id="IPR051057">
    <property type="entry name" value="PI-PLC_domain"/>
</dbReference>
<dbReference type="Gene3D" id="3.20.20.190">
    <property type="entry name" value="Phosphatidylinositol (PI) phosphodiesterase"/>
    <property type="match status" value="1"/>
</dbReference>
<name>A0A5M7C7R5_SACHI</name>
<dbReference type="InterPro" id="IPR017946">
    <property type="entry name" value="PLC-like_Pdiesterase_TIM-brl"/>
</dbReference>
<comment type="caution">
    <text evidence="8">The sequence shown here is derived from an EMBL/GenBank/DDBJ whole genome shotgun (WGS) entry which is preliminary data.</text>
</comment>
<dbReference type="Pfam" id="PF00388">
    <property type="entry name" value="PI-PLC-X"/>
    <property type="match status" value="1"/>
</dbReference>
<dbReference type="AlphaFoldDB" id="A0A5M7C7R5"/>
<organism evidence="8 9">
    <name type="scientific">Saccharopolyspora hirsuta</name>
    <dbReference type="NCBI Taxonomy" id="1837"/>
    <lineage>
        <taxon>Bacteria</taxon>
        <taxon>Bacillati</taxon>
        <taxon>Actinomycetota</taxon>
        <taxon>Actinomycetes</taxon>
        <taxon>Pseudonocardiales</taxon>
        <taxon>Pseudonocardiaceae</taxon>
        <taxon>Saccharopolyspora</taxon>
    </lineage>
</organism>
<gene>
    <name evidence="8" type="ORF">F1721_02660</name>
</gene>
<comment type="catalytic activity">
    <reaction evidence="1">
        <text>a 1,2-diacyl-sn-glycero-3-phospho-(1D-myo-inositol) = 1D-myo-inositol 1,2-cyclic phosphate + a 1,2-diacyl-sn-glycerol</text>
        <dbReference type="Rhea" id="RHEA:17093"/>
        <dbReference type="ChEBI" id="CHEBI:17815"/>
        <dbReference type="ChEBI" id="CHEBI:57880"/>
        <dbReference type="ChEBI" id="CHEBI:58484"/>
        <dbReference type="EC" id="4.6.1.13"/>
    </reaction>
</comment>
<dbReference type="GO" id="GO:0004436">
    <property type="term" value="F:phosphatidylinositol diacylglycerol-lyase activity"/>
    <property type="evidence" value="ECO:0007669"/>
    <property type="project" value="UniProtKB-EC"/>
</dbReference>
<reference evidence="8 9" key="1">
    <citation type="submission" date="2019-09" db="EMBL/GenBank/DDBJ databases">
        <title>Draft genome sequence of the thermophilic Saccharopolyspora hirsuta VKM Ac-666T.</title>
        <authorList>
            <person name="Lobastova T.G."/>
            <person name="Fokina V."/>
            <person name="Bragin E.Y."/>
            <person name="Shtratnikova V.Y."/>
            <person name="Starodumova I.P."/>
            <person name="Tarlachkov S.V."/>
            <person name="Donova M.V."/>
        </authorList>
    </citation>
    <scope>NUCLEOTIDE SEQUENCE [LARGE SCALE GENOMIC DNA]</scope>
    <source>
        <strain evidence="8 9">VKM Ac-666</strain>
    </source>
</reference>
<evidence type="ECO:0000256" key="3">
    <source>
        <dbReference type="ARBA" id="ARBA00019758"/>
    </source>
</evidence>
<dbReference type="EMBL" id="VWPH01000001">
    <property type="protein sequence ID" value="KAA5838356.1"/>
    <property type="molecule type" value="Genomic_DNA"/>
</dbReference>
<dbReference type="PANTHER" id="PTHR13593:SF113">
    <property type="entry name" value="SI:DKEY-266F7.9"/>
    <property type="match status" value="1"/>
</dbReference>
<keyword evidence="9" id="KW-1185">Reference proteome</keyword>
<dbReference type="OrthoDB" id="7191982at2"/>
<dbReference type="SUPFAM" id="SSF51695">
    <property type="entry name" value="PLC-like phosphodiesterases"/>
    <property type="match status" value="1"/>
</dbReference>
<accession>A0A5M7C7R5</accession>
<dbReference type="InterPro" id="IPR000909">
    <property type="entry name" value="PLipase_C_PInositol-sp_X_dom"/>
</dbReference>
<evidence type="ECO:0000256" key="4">
    <source>
        <dbReference type="ARBA" id="ARBA00030474"/>
    </source>
</evidence>
<evidence type="ECO:0000256" key="2">
    <source>
        <dbReference type="ARBA" id="ARBA00012581"/>
    </source>
</evidence>
<evidence type="ECO:0000256" key="6">
    <source>
        <dbReference type="SAM" id="MobiDB-lite"/>
    </source>
</evidence>
<dbReference type="SMART" id="SM00148">
    <property type="entry name" value="PLCXc"/>
    <property type="match status" value="1"/>
</dbReference>
<dbReference type="CDD" id="cd08586">
    <property type="entry name" value="PI-PLCc_BcPLC_like"/>
    <property type="match status" value="1"/>
</dbReference>
<dbReference type="EC" id="4.6.1.13" evidence="2"/>
<feature type="domain" description="Phosphatidylinositol-specific phospholipase C X" evidence="7">
    <location>
        <begin position="99"/>
        <end position="254"/>
    </location>
</feature>
<dbReference type="GO" id="GO:0008081">
    <property type="term" value="F:phosphoric diester hydrolase activity"/>
    <property type="evidence" value="ECO:0007669"/>
    <property type="project" value="InterPro"/>
</dbReference>
<evidence type="ECO:0000313" key="9">
    <source>
        <dbReference type="Proteomes" id="UP000323946"/>
    </source>
</evidence>
<evidence type="ECO:0000256" key="1">
    <source>
        <dbReference type="ARBA" id="ARBA00001316"/>
    </source>
</evidence>
<dbReference type="PROSITE" id="PS50007">
    <property type="entry name" value="PIPLC_X_DOMAIN"/>
    <property type="match status" value="1"/>
</dbReference>
<evidence type="ECO:0000259" key="7">
    <source>
        <dbReference type="SMART" id="SM00148"/>
    </source>
</evidence>